<organism evidence="1 2">
    <name type="scientific">Avena sativa</name>
    <name type="common">Oat</name>
    <dbReference type="NCBI Taxonomy" id="4498"/>
    <lineage>
        <taxon>Eukaryota</taxon>
        <taxon>Viridiplantae</taxon>
        <taxon>Streptophyta</taxon>
        <taxon>Embryophyta</taxon>
        <taxon>Tracheophyta</taxon>
        <taxon>Spermatophyta</taxon>
        <taxon>Magnoliopsida</taxon>
        <taxon>Liliopsida</taxon>
        <taxon>Poales</taxon>
        <taxon>Poaceae</taxon>
        <taxon>BOP clade</taxon>
        <taxon>Pooideae</taxon>
        <taxon>Poodae</taxon>
        <taxon>Poeae</taxon>
        <taxon>Poeae Chloroplast Group 1 (Aveneae type)</taxon>
        <taxon>Aveninae</taxon>
        <taxon>Avena</taxon>
    </lineage>
</organism>
<reference evidence="1" key="1">
    <citation type="submission" date="2021-05" db="EMBL/GenBank/DDBJ databases">
        <authorList>
            <person name="Scholz U."/>
            <person name="Mascher M."/>
            <person name="Fiebig A."/>
        </authorList>
    </citation>
    <scope>NUCLEOTIDE SEQUENCE [LARGE SCALE GENOMIC DNA]</scope>
</reference>
<accession>A0ACD5VNS7</accession>
<sequence length="598" mass="64948">MCVLVWSADGGGGGGGLLLGAGGGGCYTRLAADAFAFFCVGLAAPAAVDGHLWTGAFLFAVGRTLPASCAAATLVCTVGRGGAKRARAAPLPASAAPLGFAATIGFEAAAKKPNKKGCGYLRKRRQTKTLSLSHLVLLSTWIPPTVVECRRYDHAVPVDKRCYIGDLRNARGATSSGLPIQVTFRAAGPPLLSYLCINCPGLDFSILPEPRVVATDADLVLLRVPIGIKAPFDVGSWDYFVYRPRARQLDLLPNPRPMSFPDDSATALLSREDGAWYAVAAISNSIIGWDFRLHLYRSSDSASSWITMPVSLGELVRDKLVPLPRDLEGDMLYHKTAKTLAIGGERGTVAWVDLWRGILLCDVLAEERPVRFRDIPLPVPARGNWGRLLEQREPGYIRDVAVGRRRDTIKYVEMEIWPPTTELDKMTSTSPAADSYLEWARSSRSSSSIAPGGWKATTWSLPVPAGSFADWQPGCEVEAKDVTVDTCCRDNLLLLSRLKGSDATLALHKLPMAYPTMSIDDDIVYFVSSTKSRHTGKLELVIAVDVRNKTLRGVAKLDAHKKFSIMPAFCTCHTCTYPRKNTTAGEFACLPCRYNRRG</sequence>
<dbReference type="EnsemblPlants" id="AVESA.00010b.r2.3CG0462500.1">
    <property type="protein sequence ID" value="AVESA.00010b.r2.3CG0462500.1.CDS"/>
    <property type="gene ID" value="AVESA.00010b.r2.3CG0462500"/>
</dbReference>
<keyword evidence="2" id="KW-1185">Reference proteome</keyword>
<reference evidence="1" key="2">
    <citation type="submission" date="2025-09" db="UniProtKB">
        <authorList>
            <consortium name="EnsemblPlants"/>
        </authorList>
    </citation>
    <scope>IDENTIFICATION</scope>
</reference>
<proteinExistence type="predicted"/>
<evidence type="ECO:0000313" key="2">
    <source>
        <dbReference type="Proteomes" id="UP001732700"/>
    </source>
</evidence>
<dbReference type="Proteomes" id="UP001732700">
    <property type="component" value="Chromosome 3C"/>
</dbReference>
<evidence type="ECO:0000313" key="1">
    <source>
        <dbReference type="EnsemblPlants" id="AVESA.00010b.r2.3CG0462500.1.CDS"/>
    </source>
</evidence>
<name>A0ACD5VNS7_AVESA</name>
<protein>
    <submittedName>
        <fullName evidence="1">Uncharacterized protein</fullName>
    </submittedName>
</protein>